<dbReference type="InterPro" id="IPR001509">
    <property type="entry name" value="Epimerase_deHydtase"/>
</dbReference>
<evidence type="ECO:0000313" key="4">
    <source>
        <dbReference type="Proteomes" id="UP000477070"/>
    </source>
</evidence>
<accession>A0A6L7DJD7</accession>
<protein>
    <submittedName>
        <fullName evidence="3">NAD-dependent epimerase/dehydratase family protein</fullName>
    </submittedName>
</protein>
<dbReference type="Proteomes" id="UP000477070">
    <property type="component" value="Unassembled WGS sequence"/>
</dbReference>
<name>A0A6L7DJD7_9HELI</name>
<comment type="similarity">
    <text evidence="1">Belongs to the NAD(P)-dependent epimerase/dehydratase family.</text>
</comment>
<dbReference type="RefSeq" id="WP_118949368.1">
    <property type="nucleotide sequence ID" value="NZ_QBIU01000002.1"/>
</dbReference>
<dbReference type="AlphaFoldDB" id="A0A6L7DJD7"/>
<proteinExistence type="inferred from homology"/>
<feature type="domain" description="NAD-dependent epimerase/dehydratase" evidence="2">
    <location>
        <begin position="10"/>
        <end position="225"/>
    </location>
</feature>
<dbReference type="PANTHER" id="PTHR43000">
    <property type="entry name" value="DTDP-D-GLUCOSE 4,6-DEHYDRATASE-RELATED"/>
    <property type="match status" value="1"/>
</dbReference>
<dbReference type="InterPro" id="IPR036291">
    <property type="entry name" value="NAD(P)-bd_dom_sf"/>
</dbReference>
<dbReference type="Pfam" id="PF01370">
    <property type="entry name" value="Epimerase"/>
    <property type="match status" value="1"/>
</dbReference>
<dbReference type="Gene3D" id="3.40.50.720">
    <property type="entry name" value="NAD(P)-binding Rossmann-like Domain"/>
    <property type="match status" value="1"/>
</dbReference>
<sequence length="374" mass="42951">MKLDFKKLKILITGASGFVGSNIVKKLHKKYDFFALVREKSKVDSIKQYCKIYRYSGDLNALCEFVKTQDFDGVLHLAACCILRFGRSESRELIESNITLGVDILESLRENVATKTSNFKFFINTLTFSMFANSNDYRPANLYDATKQGFYDITLSYCQEFPNAIFSHLLLYDTYGANDSRNKIFNLWAKGAKCLEMSKGKQLIDLSYIDDVVNAFDILINLCVNKKVRNNQIFSIENSKRYSLKELASIFEKVSNKKLNIKWGAKNYRKNEIFSPIKASQNKKLLAKLPTFKHKINIESGFKMLLDSIKTNGGGGVNTPFIIAKIYYALFYVIASVALQSKRGNIDSIKLLIFLTIKFLKFNPHKRFQHEIRF</sequence>
<evidence type="ECO:0000256" key="1">
    <source>
        <dbReference type="ARBA" id="ARBA00007637"/>
    </source>
</evidence>
<gene>
    <name evidence="3" type="ORF">DCO61_10690</name>
</gene>
<evidence type="ECO:0000259" key="2">
    <source>
        <dbReference type="Pfam" id="PF01370"/>
    </source>
</evidence>
<comment type="caution">
    <text evidence="3">The sequence shown here is derived from an EMBL/GenBank/DDBJ whole genome shotgun (WGS) entry which is preliminary data.</text>
</comment>
<dbReference type="SUPFAM" id="SSF51735">
    <property type="entry name" value="NAD(P)-binding Rossmann-fold domains"/>
    <property type="match status" value="1"/>
</dbReference>
<evidence type="ECO:0000313" key="3">
    <source>
        <dbReference type="EMBL" id="MWV70446.1"/>
    </source>
</evidence>
<reference evidence="3 4" key="1">
    <citation type="submission" date="2019-12" db="EMBL/GenBank/DDBJ databases">
        <title>Multi-Generational Helicobacter saguini Isolates.</title>
        <authorList>
            <person name="Mannion A."/>
            <person name="Shen Z."/>
            <person name="Fox J.G."/>
        </authorList>
    </citation>
    <scope>NUCLEOTIDE SEQUENCE [LARGE SCALE GENOMIC DNA]</scope>
    <source>
        <strain evidence="4">16-048 (F4)</strain>
    </source>
</reference>
<organism evidence="3 4">
    <name type="scientific">Helicobacter saguini</name>
    <dbReference type="NCBI Taxonomy" id="1548018"/>
    <lineage>
        <taxon>Bacteria</taxon>
        <taxon>Pseudomonadati</taxon>
        <taxon>Campylobacterota</taxon>
        <taxon>Epsilonproteobacteria</taxon>
        <taxon>Campylobacterales</taxon>
        <taxon>Helicobacteraceae</taxon>
        <taxon>Helicobacter</taxon>
    </lineage>
</organism>
<dbReference type="EMBL" id="QBIU01000002">
    <property type="protein sequence ID" value="MWV70446.1"/>
    <property type="molecule type" value="Genomic_DNA"/>
</dbReference>